<accession>A0A173RBY3</accession>
<proteinExistence type="predicted"/>
<dbReference type="RefSeq" id="WP_155515129.1">
    <property type="nucleotide sequence ID" value="NZ_CYXO01000002.1"/>
</dbReference>
<reference evidence="1 2" key="1">
    <citation type="submission" date="2015-09" db="EMBL/GenBank/DDBJ databases">
        <authorList>
            <consortium name="Pathogen Informatics"/>
        </authorList>
    </citation>
    <scope>NUCLEOTIDE SEQUENCE [LARGE SCALE GENOMIC DNA]</scope>
    <source>
        <strain evidence="1 2">2789STDY5834961</strain>
    </source>
</reference>
<dbReference type="EMBL" id="CYXO01000002">
    <property type="protein sequence ID" value="CUM75362.1"/>
    <property type="molecule type" value="Genomic_DNA"/>
</dbReference>
<organism evidence="1 2">
    <name type="scientific">Dorea longicatena</name>
    <dbReference type="NCBI Taxonomy" id="88431"/>
    <lineage>
        <taxon>Bacteria</taxon>
        <taxon>Bacillati</taxon>
        <taxon>Bacillota</taxon>
        <taxon>Clostridia</taxon>
        <taxon>Lachnospirales</taxon>
        <taxon>Lachnospiraceae</taxon>
        <taxon>Dorea</taxon>
    </lineage>
</organism>
<evidence type="ECO:0000313" key="1">
    <source>
        <dbReference type="EMBL" id="CUM75362.1"/>
    </source>
</evidence>
<sequence>MIVTDILFKAKCKDKDTWVEGFYFNMPDKTRHYEERRRYQELLKNI</sequence>
<gene>
    <name evidence="1" type="ORF">ERS852573_00365</name>
</gene>
<name>A0A173RBY3_9FIRM</name>
<evidence type="ECO:0000313" key="2">
    <source>
        <dbReference type="Proteomes" id="UP000095597"/>
    </source>
</evidence>
<protein>
    <submittedName>
        <fullName evidence="1">Uncharacterized protein</fullName>
    </submittedName>
</protein>
<dbReference type="OrthoDB" id="1809393at2"/>
<dbReference type="Proteomes" id="UP000095597">
    <property type="component" value="Unassembled WGS sequence"/>
</dbReference>
<dbReference type="AlphaFoldDB" id="A0A173RBY3"/>